<comment type="caution">
    <text evidence="2">The sequence shown here is derived from an EMBL/GenBank/DDBJ whole genome shotgun (WGS) entry which is preliminary data.</text>
</comment>
<dbReference type="SUPFAM" id="SSF51695">
    <property type="entry name" value="PLC-like phosphodiesterases"/>
    <property type="match status" value="1"/>
</dbReference>
<dbReference type="Gene3D" id="3.20.20.190">
    <property type="entry name" value="Phosphatidylinositol (PI) phosphodiesterase"/>
    <property type="match status" value="1"/>
</dbReference>
<reference evidence="2 3" key="1">
    <citation type="journal article" date="2015" name="Genome Announc.">
        <title>Expanding the biotechnology potential of lactobacilli through comparative genomics of 213 strains and associated genera.</title>
        <authorList>
            <person name="Sun Z."/>
            <person name="Harris H.M."/>
            <person name="McCann A."/>
            <person name="Guo C."/>
            <person name="Argimon S."/>
            <person name="Zhang W."/>
            <person name="Yang X."/>
            <person name="Jeffery I.B."/>
            <person name="Cooney J.C."/>
            <person name="Kagawa T.F."/>
            <person name="Liu W."/>
            <person name="Song Y."/>
            <person name="Salvetti E."/>
            <person name="Wrobel A."/>
            <person name="Rasinkangas P."/>
            <person name="Parkhill J."/>
            <person name="Rea M.C."/>
            <person name="O'Sullivan O."/>
            <person name="Ritari J."/>
            <person name="Douillard F.P."/>
            <person name="Paul Ross R."/>
            <person name="Yang R."/>
            <person name="Briner A.E."/>
            <person name="Felis G.E."/>
            <person name="de Vos W.M."/>
            <person name="Barrangou R."/>
            <person name="Klaenhammer T.R."/>
            <person name="Caufield P.W."/>
            <person name="Cui Y."/>
            <person name="Zhang H."/>
            <person name="O'Toole P.W."/>
        </authorList>
    </citation>
    <scope>NUCLEOTIDE SEQUENCE [LARGE SCALE GENOMIC DNA]</scope>
    <source>
        <strain evidence="2 3">NBRC 103219</strain>
    </source>
</reference>
<feature type="domain" description="GP-PDE" evidence="1">
    <location>
        <begin position="5"/>
        <end position="98"/>
    </location>
</feature>
<gene>
    <name evidence="2" type="ORF">IV66_GL001763</name>
</gene>
<dbReference type="STRING" id="449659.IV66_GL001763"/>
<organism evidence="2 3">
    <name type="scientific">Ligilactobacillus pobuzihii</name>
    <dbReference type="NCBI Taxonomy" id="449659"/>
    <lineage>
        <taxon>Bacteria</taxon>
        <taxon>Bacillati</taxon>
        <taxon>Bacillota</taxon>
        <taxon>Bacilli</taxon>
        <taxon>Lactobacillales</taxon>
        <taxon>Lactobacillaceae</taxon>
        <taxon>Ligilactobacillus</taxon>
    </lineage>
</organism>
<dbReference type="GO" id="GO:0008081">
    <property type="term" value="F:phosphoric diester hydrolase activity"/>
    <property type="evidence" value="ECO:0007669"/>
    <property type="project" value="InterPro"/>
</dbReference>
<keyword evidence="3" id="KW-1185">Reference proteome</keyword>
<evidence type="ECO:0000259" key="1">
    <source>
        <dbReference type="PROSITE" id="PS51704"/>
    </source>
</evidence>
<dbReference type="PANTHER" id="PTHR46211">
    <property type="entry name" value="GLYCEROPHOSPHORYL DIESTER PHOSPHODIESTERASE"/>
    <property type="match status" value="1"/>
</dbReference>
<dbReference type="InterPro" id="IPR017946">
    <property type="entry name" value="PLC-like_Pdiesterase_TIM-brl"/>
</dbReference>
<protein>
    <recommendedName>
        <fullName evidence="1">GP-PDE domain-containing protein</fullName>
    </recommendedName>
</protein>
<dbReference type="PROSITE" id="PS51704">
    <property type="entry name" value="GP_PDE"/>
    <property type="match status" value="1"/>
</dbReference>
<name>A0A0R2LS75_9LACO</name>
<dbReference type="PANTHER" id="PTHR46211:SF1">
    <property type="entry name" value="GLYCEROPHOSPHODIESTER PHOSPHODIESTERASE, CYTOPLASMIC"/>
    <property type="match status" value="1"/>
</dbReference>
<dbReference type="EMBL" id="JQCN01000004">
    <property type="protein sequence ID" value="KRO02093.1"/>
    <property type="molecule type" value="Genomic_DNA"/>
</dbReference>
<dbReference type="PATRIC" id="fig|449659.4.peg.1802"/>
<sequence length="98" mass="11124">MKAKTLIFGHRGVPVKFPENSLRGFKYALDHQIDGLELDVHLTRAHIPVVIHDETLQRTTNGEGQIADYSLSELKKFRLSDGQRIAHFKRSTELGKIS</sequence>
<evidence type="ECO:0000313" key="2">
    <source>
        <dbReference type="EMBL" id="KRO02093.1"/>
    </source>
</evidence>
<proteinExistence type="predicted"/>
<accession>A0A0R2LS75</accession>
<dbReference type="AlphaFoldDB" id="A0A0R2LS75"/>
<dbReference type="Proteomes" id="UP000051886">
    <property type="component" value="Unassembled WGS sequence"/>
</dbReference>
<evidence type="ECO:0000313" key="3">
    <source>
        <dbReference type="Proteomes" id="UP000051886"/>
    </source>
</evidence>
<dbReference type="GO" id="GO:0006629">
    <property type="term" value="P:lipid metabolic process"/>
    <property type="evidence" value="ECO:0007669"/>
    <property type="project" value="InterPro"/>
</dbReference>
<dbReference type="InterPro" id="IPR030395">
    <property type="entry name" value="GP_PDE_dom"/>
</dbReference>
<dbReference type="Pfam" id="PF03009">
    <property type="entry name" value="GDPD"/>
    <property type="match status" value="1"/>
</dbReference>